<reference evidence="9 10" key="1">
    <citation type="submission" date="2017-06" db="EMBL/GenBank/DDBJ databases">
        <title>Raineya orbicola gen. nov., sp. nov. a slightly thermophilic bacterium of the phylum Bacteroidetes and the description of Raineyaceae fam. nov.</title>
        <authorList>
            <person name="Albuquerque L."/>
            <person name="Polonia A.R.M."/>
            <person name="Barroso C."/>
            <person name="Froufe H.J.C."/>
            <person name="Lage O."/>
            <person name="Lobo-Da-Cunha A."/>
            <person name="Egas C."/>
            <person name="Da Costa M.S."/>
        </authorList>
    </citation>
    <scope>NUCLEOTIDE SEQUENCE [LARGE SCALE GENOMIC DNA]</scope>
    <source>
        <strain evidence="9 10">SPSPC-11</strain>
    </source>
</reference>
<evidence type="ECO:0000259" key="7">
    <source>
        <dbReference type="Pfam" id="PF07980"/>
    </source>
</evidence>
<evidence type="ECO:0000256" key="2">
    <source>
        <dbReference type="ARBA" id="ARBA00006275"/>
    </source>
</evidence>
<dbReference type="Pfam" id="PF14322">
    <property type="entry name" value="SusD-like_3"/>
    <property type="match status" value="1"/>
</dbReference>
<dbReference type="EMBL" id="NKXO01000019">
    <property type="protein sequence ID" value="PKQ69315.1"/>
    <property type="molecule type" value="Genomic_DNA"/>
</dbReference>
<organism evidence="9 10">
    <name type="scientific">Raineya orbicola</name>
    <dbReference type="NCBI Taxonomy" id="2016530"/>
    <lineage>
        <taxon>Bacteria</taxon>
        <taxon>Pseudomonadati</taxon>
        <taxon>Bacteroidota</taxon>
        <taxon>Cytophagia</taxon>
        <taxon>Cytophagales</taxon>
        <taxon>Raineyaceae</taxon>
        <taxon>Raineya</taxon>
    </lineage>
</organism>
<name>A0A2N3IG75_9BACT</name>
<comment type="subcellular location">
    <subcellularLocation>
        <location evidence="1">Cell outer membrane</location>
    </subcellularLocation>
</comment>
<dbReference type="CDD" id="cd08977">
    <property type="entry name" value="SusD"/>
    <property type="match status" value="1"/>
</dbReference>
<evidence type="ECO:0000313" key="9">
    <source>
        <dbReference type="EMBL" id="PKQ69315.1"/>
    </source>
</evidence>
<feature type="domain" description="SusD-like N-terminal" evidence="8">
    <location>
        <begin position="79"/>
        <end position="237"/>
    </location>
</feature>
<evidence type="ECO:0000256" key="3">
    <source>
        <dbReference type="ARBA" id="ARBA00022729"/>
    </source>
</evidence>
<keyword evidence="10" id="KW-1185">Reference proteome</keyword>
<keyword evidence="5" id="KW-0998">Cell outer membrane</keyword>
<feature type="chain" id="PRO_5014904309" evidence="6">
    <location>
        <begin position="19"/>
        <end position="515"/>
    </location>
</feature>
<dbReference type="OrthoDB" id="621570at2"/>
<dbReference type="InterPro" id="IPR033985">
    <property type="entry name" value="SusD-like_N"/>
</dbReference>
<comment type="caution">
    <text evidence="9">The sequence shown here is derived from an EMBL/GenBank/DDBJ whole genome shotgun (WGS) entry which is preliminary data.</text>
</comment>
<feature type="signal peptide" evidence="6">
    <location>
        <begin position="1"/>
        <end position="18"/>
    </location>
</feature>
<keyword evidence="4" id="KW-0472">Membrane</keyword>
<evidence type="ECO:0000256" key="1">
    <source>
        <dbReference type="ARBA" id="ARBA00004442"/>
    </source>
</evidence>
<dbReference type="InterPro" id="IPR012944">
    <property type="entry name" value="SusD_RagB_dom"/>
</dbReference>
<protein>
    <submittedName>
        <fullName evidence="9">SusD family</fullName>
    </submittedName>
</protein>
<dbReference type="InterPro" id="IPR011990">
    <property type="entry name" value="TPR-like_helical_dom_sf"/>
</dbReference>
<dbReference type="SUPFAM" id="SSF48452">
    <property type="entry name" value="TPR-like"/>
    <property type="match status" value="1"/>
</dbReference>
<sequence length="515" mass="55575">MKKIYLFASILTMFLLVACKNVLDVQPRQSIDSQNALTNETAILAALRGCYDRLQNLDLYGSRMIVWAEALSDNGRGRSGTNGSSTNSGRLQGHLQNVPGNHVNCWTQHYTLINQVNLIIEAVPKVAEITEPNRNAILGQAYFLRALAYHDLVKSYAYDPGAEVPALDRGGVPIILEGVLDASQIKFPRRNLVSEVYDQIYKDLDEAVARLSNAGTISTPAFAGLAAANALYARVALYRRDYATAIQRANIALTSGAPAMVSAGSYFQAWRSPVHPEAILELPFQTPENIGVNESLQASFTSTVLNQSTSVTGGWGDLVMNDAYGVNLVADGATMPAGTTASPSAPAADVRFPAAVSGATDGIVRRGSPGRGNQALSELTKFYGKNGQVNLDNVPLIRTPELYLTLAEAHYHLGNTAQAQANLAFVIRNRYLGGGGAALISVSVTLTGEALLNEILRQRRLEFAFEGHRFFDLKRNGLNIARPLGTLPFTDFRILAPIPQSEIDANPNLVQNAGY</sequence>
<evidence type="ECO:0000256" key="6">
    <source>
        <dbReference type="SAM" id="SignalP"/>
    </source>
</evidence>
<dbReference type="PROSITE" id="PS51257">
    <property type="entry name" value="PROKAR_LIPOPROTEIN"/>
    <property type="match status" value="1"/>
</dbReference>
<dbReference type="AlphaFoldDB" id="A0A2N3IG75"/>
<evidence type="ECO:0000259" key="8">
    <source>
        <dbReference type="Pfam" id="PF14322"/>
    </source>
</evidence>
<keyword evidence="3 6" id="KW-0732">Signal</keyword>
<dbReference type="GO" id="GO:0009279">
    <property type="term" value="C:cell outer membrane"/>
    <property type="evidence" value="ECO:0007669"/>
    <property type="project" value="UniProtKB-SubCell"/>
</dbReference>
<dbReference type="Gene3D" id="1.25.40.390">
    <property type="match status" value="1"/>
</dbReference>
<dbReference type="RefSeq" id="WP_101358627.1">
    <property type="nucleotide sequence ID" value="NZ_NKXO01000019.1"/>
</dbReference>
<evidence type="ECO:0000313" key="10">
    <source>
        <dbReference type="Proteomes" id="UP000233387"/>
    </source>
</evidence>
<dbReference type="Proteomes" id="UP000233387">
    <property type="component" value="Unassembled WGS sequence"/>
</dbReference>
<feature type="domain" description="RagB/SusD" evidence="7">
    <location>
        <begin position="380"/>
        <end position="476"/>
    </location>
</feature>
<dbReference type="Pfam" id="PF07980">
    <property type="entry name" value="SusD_RagB"/>
    <property type="match status" value="1"/>
</dbReference>
<proteinExistence type="inferred from homology"/>
<gene>
    <name evidence="9" type="ORF">Rain11_1360</name>
</gene>
<evidence type="ECO:0000256" key="5">
    <source>
        <dbReference type="ARBA" id="ARBA00023237"/>
    </source>
</evidence>
<evidence type="ECO:0000256" key="4">
    <source>
        <dbReference type="ARBA" id="ARBA00023136"/>
    </source>
</evidence>
<comment type="similarity">
    <text evidence="2">Belongs to the SusD family.</text>
</comment>
<accession>A0A2N3IG75</accession>